<organism evidence="1 2">
    <name type="scientific">Vibrio fortis</name>
    <dbReference type="NCBI Taxonomy" id="212667"/>
    <lineage>
        <taxon>Bacteria</taxon>
        <taxon>Pseudomonadati</taxon>
        <taxon>Pseudomonadota</taxon>
        <taxon>Gammaproteobacteria</taxon>
        <taxon>Vibrionales</taxon>
        <taxon>Vibrionaceae</taxon>
        <taxon>Vibrio</taxon>
    </lineage>
</organism>
<dbReference type="AlphaFoldDB" id="A0A5N3QTW4"/>
<name>A0A5N3QTW4_9VIBR</name>
<protein>
    <submittedName>
        <fullName evidence="1">Uncharacterized protein</fullName>
    </submittedName>
</protein>
<evidence type="ECO:0000313" key="1">
    <source>
        <dbReference type="EMBL" id="KAB0285644.1"/>
    </source>
</evidence>
<accession>A0A5N3QTW4</accession>
<evidence type="ECO:0000313" key="2">
    <source>
        <dbReference type="Proteomes" id="UP000326789"/>
    </source>
</evidence>
<gene>
    <name evidence="1" type="ORF">F2P58_22905</name>
</gene>
<dbReference type="EMBL" id="VWSE01000010">
    <property type="protein sequence ID" value="KAB0285644.1"/>
    <property type="molecule type" value="Genomic_DNA"/>
</dbReference>
<proteinExistence type="predicted"/>
<sequence>MRFPDLRLHDSVVQSVEYLWEQKSVRITGLLCSKESVQFEINFSAVSAVNITQAEPWGTSVSVNEVRVSEKGTYIIEMQSGDDIQVFASSFTYNEVHT</sequence>
<dbReference type="Proteomes" id="UP000326789">
    <property type="component" value="Unassembled WGS sequence"/>
</dbReference>
<reference evidence="1 2" key="1">
    <citation type="submission" date="2019-09" db="EMBL/GenBank/DDBJ databases">
        <title>Whole genome sequence of Vibrio fortis.</title>
        <authorList>
            <person name="Das S.K."/>
        </authorList>
    </citation>
    <scope>NUCLEOTIDE SEQUENCE [LARGE SCALE GENOMIC DNA]</scope>
    <source>
        <strain evidence="1 2">AN60</strain>
    </source>
</reference>
<comment type="caution">
    <text evidence="1">The sequence shown here is derived from an EMBL/GenBank/DDBJ whole genome shotgun (WGS) entry which is preliminary data.</text>
</comment>